<keyword evidence="5" id="KW-0378">Hydrolase</keyword>
<evidence type="ECO:0000256" key="6">
    <source>
        <dbReference type="ARBA" id="ARBA00022960"/>
    </source>
</evidence>
<keyword evidence="12" id="KW-1185">Reference proteome</keyword>
<evidence type="ECO:0000256" key="7">
    <source>
        <dbReference type="ARBA" id="ARBA00022984"/>
    </source>
</evidence>
<dbReference type="InterPro" id="IPR005490">
    <property type="entry name" value="LD_TPept_cat_dom"/>
</dbReference>
<protein>
    <submittedName>
        <fullName evidence="11">L,D-transpeptidase catalytic domain</fullName>
    </submittedName>
</protein>
<feature type="active site" description="Nucleophile" evidence="9">
    <location>
        <position position="147"/>
    </location>
</feature>
<dbReference type="PANTHER" id="PTHR30582:SF24">
    <property type="entry name" value="L,D-TRANSPEPTIDASE ERFK_SRFK-RELATED"/>
    <property type="match status" value="1"/>
</dbReference>
<keyword evidence="3" id="KW-0328">Glycosyltransferase</keyword>
<comment type="similarity">
    <text evidence="2">Belongs to the YkuD family.</text>
</comment>
<dbReference type="Gene3D" id="2.40.440.10">
    <property type="entry name" value="L,D-transpeptidase catalytic domain-like"/>
    <property type="match status" value="1"/>
</dbReference>
<keyword evidence="8 9" id="KW-0961">Cell wall biogenesis/degradation</keyword>
<name>A0A1N7DCF8_9GAMM</name>
<dbReference type="PROSITE" id="PS52029">
    <property type="entry name" value="LD_TPASE"/>
    <property type="match status" value="1"/>
</dbReference>
<evidence type="ECO:0000256" key="3">
    <source>
        <dbReference type="ARBA" id="ARBA00022676"/>
    </source>
</evidence>
<keyword evidence="7 9" id="KW-0573">Peptidoglycan synthesis</keyword>
<evidence type="ECO:0000256" key="1">
    <source>
        <dbReference type="ARBA" id="ARBA00004752"/>
    </source>
</evidence>
<evidence type="ECO:0000313" key="11">
    <source>
        <dbReference type="EMBL" id="SIR73454.1"/>
    </source>
</evidence>
<dbReference type="GO" id="GO:0071555">
    <property type="term" value="P:cell wall organization"/>
    <property type="evidence" value="ECO:0007669"/>
    <property type="project" value="UniProtKB-UniRule"/>
</dbReference>
<dbReference type="GO" id="GO:0071972">
    <property type="term" value="F:peptidoglycan L,D-transpeptidase activity"/>
    <property type="evidence" value="ECO:0007669"/>
    <property type="project" value="TreeGrafter"/>
</dbReference>
<dbReference type="Proteomes" id="UP000187495">
    <property type="component" value="Unassembled WGS sequence"/>
</dbReference>
<reference evidence="12" key="1">
    <citation type="submission" date="2017-01" db="EMBL/GenBank/DDBJ databases">
        <authorList>
            <person name="Varghese N."/>
            <person name="Submissions S."/>
        </authorList>
    </citation>
    <scope>NUCLEOTIDE SEQUENCE [LARGE SCALE GENOMIC DNA]</scope>
    <source>
        <strain evidence="12">DSM 21768</strain>
    </source>
</reference>
<evidence type="ECO:0000256" key="4">
    <source>
        <dbReference type="ARBA" id="ARBA00022679"/>
    </source>
</evidence>
<dbReference type="EMBL" id="FTNU01000001">
    <property type="protein sequence ID" value="SIR73454.1"/>
    <property type="molecule type" value="Genomic_DNA"/>
</dbReference>
<dbReference type="GO" id="GO:0016757">
    <property type="term" value="F:glycosyltransferase activity"/>
    <property type="evidence" value="ECO:0007669"/>
    <property type="project" value="UniProtKB-KW"/>
</dbReference>
<dbReference type="GO" id="GO:0008360">
    <property type="term" value="P:regulation of cell shape"/>
    <property type="evidence" value="ECO:0007669"/>
    <property type="project" value="UniProtKB-UniRule"/>
</dbReference>
<evidence type="ECO:0000256" key="5">
    <source>
        <dbReference type="ARBA" id="ARBA00022801"/>
    </source>
</evidence>
<dbReference type="PANTHER" id="PTHR30582">
    <property type="entry name" value="L,D-TRANSPEPTIDASE"/>
    <property type="match status" value="1"/>
</dbReference>
<feature type="active site" description="Proton donor/acceptor" evidence="9">
    <location>
        <position position="131"/>
    </location>
</feature>
<organism evidence="11 12">
    <name type="scientific">Moraxella cuniculi DSM 21768</name>
    <dbReference type="NCBI Taxonomy" id="1122245"/>
    <lineage>
        <taxon>Bacteria</taxon>
        <taxon>Pseudomonadati</taxon>
        <taxon>Pseudomonadota</taxon>
        <taxon>Gammaproteobacteria</taxon>
        <taxon>Moraxellales</taxon>
        <taxon>Moraxellaceae</taxon>
        <taxon>Moraxella</taxon>
    </lineage>
</organism>
<dbReference type="Pfam" id="PF03734">
    <property type="entry name" value="YkuD"/>
    <property type="match status" value="1"/>
</dbReference>
<dbReference type="AlphaFoldDB" id="A0A1N7DCF8"/>
<sequence length="171" mass="19244">MTQTITTEQAQLIVDCQAQTLQLWQNQQLVRTFSISTAKNGTGQLSGSGCTPLGRHKISEKFGEGLPINAVFVARQFTGELYDEALAERFANRDWILARILWLEGLEEGYNRGENAQGICVDSKSRYIYIHGTPDTEPMGVPLSHGCIRMRNQEILWLFEQVEVGTQVVIR</sequence>
<evidence type="ECO:0000256" key="9">
    <source>
        <dbReference type="PROSITE-ProRule" id="PRU01373"/>
    </source>
</evidence>
<dbReference type="InterPro" id="IPR038063">
    <property type="entry name" value="Transpep_catalytic_dom"/>
</dbReference>
<dbReference type="GO" id="GO:0005576">
    <property type="term" value="C:extracellular region"/>
    <property type="evidence" value="ECO:0007669"/>
    <property type="project" value="TreeGrafter"/>
</dbReference>
<comment type="pathway">
    <text evidence="1 9">Cell wall biogenesis; peptidoglycan biosynthesis.</text>
</comment>
<keyword evidence="4" id="KW-0808">Transferase</keyword>
<evidence type="ECO:0000259" key="10">
    <source>
        <dbReference type="PROSITE" id="PS52029"/>
    </source>
</evidence>
<dbReference type="GO" id="GO:0018104">
    <property type="term" value="P:peptidoglycan-protein cross-linking"/>
    <property type="evidence" value="ECO:0007669"/>
    <property type="project" value="TreeGrafter"/>
</dbReference>
<dbReference type="UniPathway" id="UPA00219"/>
<evidence type="ECO:0000256" key="8">
    <source>
        <dbReference type="ARBA" id="ARBA00023316"/>
    </source>
</evidence>
<feature type="domain" description="L,D-TPase catalytic" evidence="10">
    <location>
        <begin position="10"/>
        <end position="171"/>
    </location>
</feature>
<dbReference type="CDD" id="cd16913">
    <property type="entry name" value="YkuD_like"/>
    <property type="match status" value="1"/>
</dbReference>
<dbReference type="SUPFAM" id="SSF141523">
    <property type="entry name" value="L,D-transpeptidase catalytic domain-like"/>
    <property type="match status" value="1"/>
</dbReference>
<accession>A0A1N7DCF8</accession>
<dbReference type="InterPro" id="IPR050979">
    <property type="entry name" value="LD-transpeptidase"/>
</dbReference>
<gene>
    <name evidence="11" type="ORF">SAMN02745664_101160</name>
</gene>
<dbReference type="RefSeq" id="WP_076554345.1">
    <property type="nucleotide sequence ID" value="NZ_FTNU01000001.1"/>
</dbReference>
<evidence type="ECO:0000313" key="12">
    <source>
        <dbReference type="Proteomes" id="UP000187495"/>
    </source>
</evidence>
<evidence type="ECO:0000256" key="2">
    <source>
        <dbReference type="ARBA" id="ARBA00005992"/>
    </source>
</evidence>
<keyword evidence="6 9" id="KW-0133">Cell shape</keyword>
<proteinExistence type="inferred from homology"/>
<dbReference type="STRING" id="34061.B0189_01085"/>